<evidence type="ECO:0000313" key="2">
    <source>
        <dbReference type="Proteomes" id="UP000564385"/>
    </source>
</evidence>
<evidence type="ECO:0000313" key="1">
    <source>
        <dbReference type="EMBL" id="NYF90739.1"/>
    </source>
</evidence>
<dbReference type="EMBL" id="JACCCU010000002">
    <property type="protein sequence ID" value="NYF90739.1"/>
    <property type="molecule type" value="Genomic_DNA"/>
</dbReference>
<dbReference type="Proteomes" id="UP000564385">
    <property type="component" value="Unassembled WGS sequence"/>
</dbReference>
<sequence>MEIPAGFVARHGFGLTNEFEKMQISRCYAILKERATDSETEFSMCRFL</sequence>
<name>A0A852VI20_9BACT</name>
<accession>A0A852VI20</accession>
<gene>
    <name evidence="1" type="ORF">HDF08_002841</name>
</gene>
<protein>
    <submittedName>
        <fullName evidence="1">Uncharacterized protein</fullName>
    </submittedName>
</protein>
<organism evidence="1 2">
    <name type="scientific">Tunturiibacter lichenicola</name>
    <dbReference type="NCBI Taxonomy" id="2051959"/>
    <lineage>
        <taxon>Bacteria</taxon>
        <taxon>Pseudomonadati</taxon>
        <taxon>Acidobacteriota</taxon>
        <taxon>Terriglobia</taxon>
        <taxon>Terriglobales</taxon>
        <taxon>Acidobacteriaceae</taxon>
        <taxon>Tunturiibacter</taxon>
    </lineage>
</organism>
<comment type="caution">
    <text evidence="1">The sequence shown here is derived from an EMBL/GenBank/DDBJ whole genome shotgun (WGS) entry which is preliminary data.</text>
</comment>
<reference evidence="1 2" key="1">
    <citation type="submission" date="2020-07" db="EMBL/GenBank/DDBJ databases">
        <title>Genomic Encyclopedia of Type Strains, Phase IV (KMG-V): Genome sequencing to study the core and pangenomes of soil and plant-associated prokaryotes.</title>
        <authorList>
            <person name="Whitman W."/>
        </authorList>
    </citation>
    <scope>NUCLEOTIDE SEQUENCE [LARGE SCALE GENOMIC DNA]</scope>
    <source>
        <strain evidence="1 2">M8UP22</strain>
    </source>
</reference>
<proteinExistence type="predicted"/>
<dbReference type="AlphaFoldDB" id="A0A852VI20"/>